<feature type="coiled-coil region" evidence="1">
    <location>
        <begin position="262"/>
        <end position="352"/>
    </location>
</feature>
<dbReference type="GO" id="GO:0003677">
    <property type="term" value="F:DNA binding"/>
    <property type="evidence" value="ECO:0007669"/>
    <property type="project" value="InterPro"/>
</dbReference>
<evidence type="ECO:0000256" key="1">
    <source>
        <dbReference type="SAM" id="Coils"/>
    </source>
</evidence>
<evidence type="ECO:0000313" key="3">
    <source>
        <dbReference type="EMBL" id="MBV3407271.1"/>
    </source>
</evidence>
<evidence type="ECO:0000313" key="4">
    <source>
        <dbReference type="Proteomes" id="UP001196316"/>
    </source>
</evidence>
<dbReference type="Pfam" id="PF01076">
    <property type="entry name" value="Mob_Pre"/>
    <property type="match status" value="1"/>
</dbReference>
<protein>
    <submittedName>
        <fullName evidence="3">Plasmid recombination protein</fullName>
    </submittedName>
</protein>
<keyword evidence="1" id="KW-0175">Coiled coil</keyword>
<dbReference type="GO" id="GO:0006310">
    <property type="term" value="P:DNA recombination"/>
    <property type="evidence" value="ECO:0007669"/>
    <property type="project" value="InterPro"/>
</dbReference>
<dbReference type="Proteomes" id="UP001196316">
    <property type="component" value="Unassembled WGS sequence"/>
</dbReference>
<feature type="region of interest" description="Disordered" evidence="2">
    <location>
        <begin position="1"/>
        <end position="28"/>
    </location>
</feature>
<accession>A0AAW4N9K4</accession>
<dbReference type="EMBL" id="JAHOEP010000005">
    <property type="protein sequence ID" value="MBV3407271.1"/>
    <property type="molecule type" value="Genomic_DNA"/>
</dbReference>
<gene>
    <name evidence="3" type="ORF">KSW80_02420</name>
</gene>
<dbReference type="CDD" id="cd17242">
    <property type="entry name" value="MobM_relaxase"/>
    <property type="match status" value="1"/>
</dbReference>
<name>A0AAW4N9K4_9BACT</name>
<evidence type="ECO:0000256" key="2">
    <source>
        <dbReference type="SAM" id="MobiDB-lite"/>
    </source>
</evidence>
<dbReference type="AlphaFoldDB" id="A0AAW4N9K4"/>
<dbReference type="NCBIfam" id="NF041497">
    <property type="entry name" value="MobV"/>
    <property type="match status" value="1"/>
</dbReference>
<dbReference type="InterPro" id="IPR001668">
    <property type="entry name" value="Mob_Pre"/>
</dbReference>
<dbReference type="RefSeq" id="WP_217326091.1">
    <property type="nucleotide sequence ID" value="NZ_JAHOEK010000005.1"/>
</dbReference>
<feature type="compositionally biased region" description="Basic and acidic residues" evidence="2">
    <location>
        <begin position="1"/>
        <end position="12"/>
    </location>
</feature>
<proteinExistence type="predicted"/>
<sequence>MAGRKQVMDMHSETNGVSQFESDEQQRNWDDNKWLQKSKDSLANYDKTRSSLNFEVTKGGIIQPIDTSKSIAQKMVDNLTVRGIKDPNANPNIRRRRRTIAKFIFGGNRERMHELAFGNQTVNLSKGADNSNITRNKDIEDWARDVYSFVAKKFGEENIIGFYVHLDEKNPHCHCSVVSVDQEKNRISWKSVFGDGRQAESANMTRLHNELVKEVSEKWGLERGDSKEETKAKHRSTEEYRQSLIHDVCELENTREGLLKQIHRAEIKLKGLTTMIANLQVRKEKVEQEIEQIAIQFEQGNADNAELAKKLQTLRKQLVDIDMKLQERNNMLDETNEVLAKAKGRLYELRKEYNRVQDYIGDDAEREAAKIQKDILSTYNKMVAKSIEPLLPTLSDEQREIIENTGYVNLTENSENIINCALLLALEYIHEATNYAESCGGGGSTSSSWGRDKDDDDERWWMRCITQSVTMICNSSRKPKRKR</sequence>
<reference evidence="3" key="1">
    <citation type="submission" date="2021-06" db="EMBL/GenBank/DDBJ databases">
        <title>Collection of gut derived symbiotic bacterial strains cultured from healthy donors.</title>
        <authorList>
            <person name="Lin H."/>
            <person name="Littmann E."/>
            <person name="Pamer E.G."/>
        </authorList>
    </citation>
    <scope>NUCLEOTIDE SEQUENCE</scope>
    <source>
        <strain evidence="3">MSK.21.60</strain>
    </source>
</reference>
<comment type="caution">
    <text evidence="3">The sequence shown here is derived from an EMBL/GenBank/DDBJ whole genome shotgun (WGS) entry which is preliminary data.</text>
</comment>
<organism evidence="3 4">
    <name type="scientific">Segatella copri</name>
    <dbReference type="NCBI Taxonomy" id="165179"/>
    <lineage>
        <taxon>Bacteria</taxon>
        <taxon>Pseudomonadati</taxon>
        <taxon>Bacteroidota</taxon>
        <taxon>Bacteroidia</taxon>
        <taxon>Bacteroidales</taxon>
        <taxon>Prevotellaceae</taxon>
        <taxon>Segatella</taxon>
    </lineage>
</organism>